<keyword evidence="6" id="KW-0963">Cytoplasm</keyword>
<evidence type="ECO:0000256" key="3">
    <source>
        <dbReference type="ARBA" id="ARBA00022603"/>
    </source>
</evidence>
<dbReference type="GO" id="GO:0005737">
    <property type="term" value="C:cytoplasm"/>
    <property type="evidence" value="ECO:0007669"/>
    <property type="project" value="UniProtKB-SubCell"/>
</dbReference>
<dbReference type="AlphaFoldDB" id="A0A1W1YH72"/>
<keyword evidence="3 6" id="KW-0489">Methyltransferase</keyword>
<accession>A0A1W1YH72</accession>
<protein>
    <recommendedName>
        <fullName evidence="6">Ribosomal RNA small subunit methyltransferase H</fullName>
        <ecNumber evidence="6">2.1.1.199</ecNumber>
    </recommendedName>
    <alternativeName>
        <fullName evidence="6">16S rRNA m(4)C1402 methyltransferase</fullName>
    </alternativeName>
    <alternativeName>
        <fullName evidence="6">rRNA (cytosine-N(4)-)-methyltransferase RsmH</fullName>
    </alternativeName>
</protein>
<dbReference type="EMBL" id="FWXY01000001">
    <property type="protein sequence ID" value="SMC35493.1"/>
    <property type="molecule type" value="Genomic_DNA"/>
</dbReference>
<comment type="function">
    <text evidence="6">Specifically methylates the N4 position of cytidine in position 1402 (C1402) of 16S rRNA.</text>
</comment>
<dbReference type="SUPFAM" id="SSF53335">
    <property type="entry name" value="S-adenosyl-L-methionine-dependent methyltransferases"/>
    <property type="match status" value="1"/>
</dbReference>
<dbReference type="InterPro" id="IPR002903">
    <property type="entry name" value="RsmH"/>
</dbReference>
<name>A0A1W1YH72_9BACT</name>
<dbReference type="OrthoDB" id="9806637at2"/>
<evidence type="ECO:0000256" key="6">
    <source>
        <dbReference type="HAMAP-Rule" id="MF_01007"/>
    </source>
</evidence>
<gene>
    <name evidence="6" type="primary">rsmH</name>
    <name evidence="7" type="ORF">SAMN02746065_10113</name>
</gene>
<dbReference type="RefSeq" id="WP_084066341.1">
    <property type="nucleotide sequence ID" value="NZ_FWXY01000001.1"/>
</dbReference>
<evidence type="ECO:0000256" key="4">
    <source>
        <dbReference type="ARBA" id="ARBA00022679"/>
    </source>
</evidence>
<evidence type="ECO:0000256" key="5">
    <source>
        <dbReference type="ARBA" id="ARBA00022691"/>
    </source>
</evidence>
<dbReference type="GO" id="GO:0071424">
    <property type="term" value="F:rRNA (cytosine-N4-)-methyltransferase activity"/>
    <property type="evidence" value="ECO:0007669"/>
    <property type="project" value="UniProtKB-UniRule"/>
</dbReference>
<organism evidence="7 8">
    <name type="scientific">Desulfocicer vacuolatum DSM 3385</name>
    <dbReference type="NCBI Taxonomy" id="1121400"/>
    <lineage>
        <taxon>Bacteria</taxon>
        <taxon>Pseudomonadati</taxon>
        <taxon>Thermodesulfobacteriota</taxon>
        <taxon>Desulfobacteria</taxon>
        <taxon>Desulfobacterales</taxon>
        <taxon>Desulfobacteraceae</taxon>
        <taxon>Desulfocicer</taxon>
    </lineage>
</organism>
<dbReference type="Gene3D" id="3.40.50.150">
    <property type="entry name" value="Vaccinia Virus protein VP39"/>
    <property type="match status" value="1"/>
</dbReference>
<evidence type="ECO:0000256" key="2">
    <source>
        <dbReference type="ARBA" id="ARBA00022552"/>
    </source>
</evidence>
<keyword evidence="2 6" id="KW-0698">rRNA processing</keyword>
<dbReference type="PANTHER" id="PTHR11265:SF0">
    <property type="entry name" value="12S RRNA N4-METHYLCYTIDINE METHYLTRANSFERASE"/>
    <property type="match status" value="1"/>
</dbReference>
<dbReference type="NCBIfam" id="TIGR00006">
    <property type="entry name" value="16S rRNA (cytosine(1402)-N(4))-methyltransferase RsmH"/>
    <property type="match status" value="1"/>
</dbReference>
<proteinExistence type="inferred from homology"/>
<dbReference type="Proteomes" id="UP000192418">
    <property type="component" value="Unassembled WGS sequence"/>
</dbReference>
<dbReference type="HAMAP" id="MF_01007">
    <property type="entry name" value="16SrRNA_methyltr_H"/>
    <property type="match status" value="1"/>
</dbReference>
<dbReference type="FunFam" id="1.10.150.170:FF:000003">
    <property type="entry name" value="Ribosomal RNA small subunit methyltransferase H"/>
    <property type="match status" value="1"/>
</dbReference>
<feature type="binding site" evidence="6">
    <location>
        <position position="108"/>
    </location>
    <ligand>
        <name>S-adenosyl-L-methionine</name>
        <dbReference type="ChEBI" id="CHEBI:59789"/>
    </ligand>
</feature>
<keyword evidence="4 6" id="KW-0808">Transferase</keyword>
<dbReference type="PANTHER" id="PTHR11265">
    <property type="entry name" value="S-ADENOSYL-METHYLTRANSFERASE MRAW"/>
    <property type="match status" value="1"/>
</dbReference>
<comment type="subcellular location">
    <subcellularLocation>
        <location evidence="6">Cytoplasm</location>
    </subcellularLocation>
</comment>
<dbReference type="PIRSF" id="PIRSF004486">
    <property type="entry name" value="MraW"/>
    <property type="match status" value="1"/>
</dbReference>
<reference evidence="7 8" key="1">
    <citation type="submission" date="2017-04" db="EMBL/GenBank/DDBJ databases">
        <authorList>
            <person name="Afonso C.L."/>
            <person name="Miller P.J."/>
            <person name="Scott M.A."/>
            <person name="Spackman E."/>
            <person name="Goraichik I."/>
            <person name="Dimitrov K.M."/>
            <person name="Suarez D.L."/>
            <person name="Swayne D.E."/>
        </authorList>
    </citation>
    <scope>NUCLEOTIDE SEQUENCE [LARGE SCALE GENOMIC DNA]</scope>
    <source>
        <strain evidence="7 8">DSM 3385</strain>
    </source>
</reference>
<feature type="binding site" evidence="6">
    <location>
        <position position="101"/>
    </location>
    <ligand>
        <name>S-adenosyl-L-methionine</name>
        <dbReference type="ChEBI" id="CHEBI:59789"/>
    </ligand>
</feature>
<comment type="catalytic activity">
    <reaction evidence="6">
        <text>cytidine(1402) in 16S rRNA + S-adenosyl-L-methionine = N(4)-methylcytidine(1402) in 16S rRNA + S-adenosyl-L-homocysteine + H(+)</text>
        <dbReference type="Rhea" id="RHEA:42928"/>
        <dbReference type="Rhea" id="RHEA-COMP:10286"/>
        <dbReference type="Rhea" id="RHEA-COMP:10287"/>
        <dbReference type="ChEBI" id="CHEBI:15378"/>
        <dbReference type="ChEBI" id="CHEBI:57856"/>
        <dbReference type="ChEBI" id="CHEBI:59789"/>
        <dbReference type="ChEBI" id="CHEBI:74506"/>
        <dbReference type="ChEBI" id="CHEBI:82748"/>
        <dbReference type="EC" id="2.1.1.199"/>
    </reaction>
</comment>
<evidence type="ECO:0000313" key="7">
    <source>
        <dbReference type="EMBL" id="SMC35493.1"/>
    </source>
</evidence>
<sequence>MHFEHTSVMPVEVDLHLNLKPGDVCVDGTLGGAGHASQMVKRISPEGTFIGIDQDMDAIVNAYKKLSCKETQITIVHDNFSHMPQVLDKLQIPGVDAILLDLGLSLHQLRKGQRGFSFLKDEPLDMRMDKRQGLTAADIVNTFTLKALTDLFFSYGEERMSRQIARKIVDLRRQSPIMTSARLADIIVDTVPAKIARNQKIHPATRVFQALRIKVNRELERLEKIMKEIPQLLNPGGRICIIAFHSLEDRIVKHGIRAFEEGCTCPRDFPQCTCGFTPSLRSISRKPFMPTAEECIANPMARSARLRVAERI</sequence>
<keyword evidence="5 6" id="KW-0949">S-adenosyl-L-methionine</keyword>
<dbReference type="InterPro" id="IPR029063">
    <property type="entry name" value="SAM-dependent_MTases_sf"/>
</dbReference>
<dbReference type="EC" id="2.1.1.199" evidence="6"/>
<dbReference type="Pfam" id="PF01795">
    <property type="entry name" value="Methyltransf_5"/>
    <property type="match status" value="1"/>
</dbReference>
<dbReference type="InterPro" id="IPR023397">
    <property type="entry name" value="SAM-dep_MeTrfase_MraW_recog"/>
</dbReference>
<dbReference type="GO" id="GO:0070475">
    <property type="term" value="P:rRNA base methylation"/>
    <property type="evidence" value="ECO:0007669"/>
    <property type="project" value="UniProtKB-UniRule"/>
</dbReference>
<feature type="binding site" evidence="6">
    <location>
        <position position="53"/>
    </location>
    <ligand>
        <name>S-adenosyl-L-methionine</name>
        <dbReference type="ChEBI" id="CHEBI:59789"/>
    </ligand>
</feature>
<dbReference type="Gene3D" id="1.10.150.170">
    <property type="entry name" value="Putative methyltransferase TM0872, insert domain"/>
    <property type="match status" value="1"/>
</dbReference>
<feature type="binding site" evidence="6">
    <location>
        <begin position="33"/>
        <end position="35"/>
    </location>
    <ligand>
        <name>S-adenosyl-L-methionine</name>
        <dbReference type="ChEBI" id="CHEBI:59789"/>
    </ligand>
</feature>
<dbReference type="STRING" id="1121400.SAMN02746065_10113"/>
<comment type="similarity">
    <text evidence="1 6">Belongs to the methyltransferase superfamily. RsmH family.</text>
</comment>
<keyword evidence="8" id="KW-1185">Reference proteome</keyword>
<feature type="binding site" evidence="6">
    <location>
        <position position="80"/>
    </location>
    <ligand>
        <name>S-adenosyl-L-methionine</name>
        <dbReference type="ChEBI" id="CHEBI:59789"/>
    </ligand>
</feature>
<evidence type="ECO:0000256" key="1">
    <source>
        <dbReference type="ARBA" id="ARBA00010396"/>
    </source>
</evidence>
<dbReference type="SUPFAM" id="SSF81799">
    <property type="entry name" value="Putative methyltransferase TM0872, insert domain"/>
    <property type="match status" value="1"/>
</dbReference>
<evidence type="ECO:0000313" key="8">
    <source>
        <dbReference type="Proteomes" id="UP000192418"/>
    </source>
</evidence>